<dbReference type="OrthoDB" id="9801669at2"/>
<dbReference type="InterPro" id="IPR016181">
    <property type="entry name" value="Acyl_CoA_acyltransferase"/>
</dbReference>
<evidence type="ECO:0000256" key="1">
    <source>
        <dbReference type="ARBA" id="ARBA00022679"/>
    </source>
</evidence>
<keyword evidence="8" id="KW-1185">Reference proteome</keyword>
<dbReference type="EMBL" id="UFQQ01000025">
    <property type="protein sequence ID" value="SSW92843.1"/>
    <property type="molecule type" value="Genomic_DNA"/>
</dbReference>
<evidence type="ECO:0000256" key="3">
    <source>
        <dbReference type="ARBA" id="ARBA00038502"/>
    </source>
</evidence>
<sequence length="195" mass="22034">MALFRMPSVGPAALAPRGHGLLLRAPQMADFPQWAELREYSRAYLTPWEPIWPSDDLTRAGFRRRLRRYAEDIAADRSYPFLVFREQGGQLVGGVTLANVRRGIVQAGTIGYWIGQPFAHQGYMTAALRVLLPTLFGELNLHRVEAACIPTNAPSIRVLEKCGFTREGLARRYLCINGVWQDHLLFGLLHEDFRG</sequence>
<dbReference type="PROSITE" id="PS51186">
    <property type="entry name" value="GNAT"/>
    <property type="match status" value="1"/>
</dbReference>
<evidence type="ECO:0000313" key="8">
    <source>
        <dbReference type="Proteomes" id="UP000256343"/>
    </source>
</evidence>
<protein>
    <submittedName>
        <fullName evidence="6">[SSU ribosomal protein S5P]-alanine acetyltransferase</fullName>
    </submittedName>
</protein>
<accession>A0A336JVY7</accession>
<dbReference type="GO" id="GO:0005840">
    <property type="term" value="C:ribosome"/>
    <property type="evidence" value="ECO:0007669"/>
    <property type="project" value="UniProtKB-KW"/>
</dbReference>
<dbReference type="Proteomes" id="UP000256343">
    <property type="component" value="Unassembled WGS sequence"/>
</dbReference>
<comment type="similarity">
    <text evidence="3">Belongs to the acetyltransferase family. RimJ subfamily.</text>
</comment>
<reference evidence="5 8" key="2">
    <citation type="submission" date="2018-07" db="EMBL/GenBank/DDBJ databases">
        <title>Genomic Encyclopedia of Archaeal and Bacterial Type Strains, Phase II (KMG-II): from individual species to whole genera.</title>
        <authorList>
            <person name="Goeker M."/>
        </authorList>
    </citation>
    <scope>NUCLEOTIDE SEQUENCE [LARGE SCALE GENOMIC DNA]</scope>
    <source>
        <strain evidence="5 8">JA575</strain>
    </source>
</reference>
<dbReference type="Pfam" id="PF13302">
    <property type="entry name" value="Acetyltransf_3"/>
    <property type="match status" value="1"/>
</dbReference>
<dbReference type="GO" id="GO:0005737">
    <property type="term" value="C:cytoplasm"/>
    <property type="evidence" value="ECO:0007669"/>
    <property type="project" value="TreeGrafter"/>
</dbReference>
<dbReference type="InterPro" id="IPR000182">
    <property type="entry name" value="GNAT_dom"/>
</dbReference>
<keyword evidence="1 6" id="KW-0808">Transferase</keyword>
<evidence type="ECO:0000313" key="7">
    <source>
        <dbReference type="Proteomes" id="UP000252631"/>
    </source>
</evidence>
<evidence type="ECO:0000313" key="6">
    <source>
        <dbReference type="EMBL" id="SSW92843.1"/>
    </source>
</evidence>
<dbReference type="GO" id="GO:0008999">
    <property type="term" value="F:protein-N-terminal-alanine acetyltransferase activity"/>
    <property type="evidence" value="ECO:0007669"/>
    <property type="project" value="TreeGrafter"/>
</dbReference>
<dbReference type="RefSeq" id="WP_114360265.1">
    <property type="nucleotide sequence ID" value="NZ_QRDT01000025.1"/>
</dbReference>
<dbReference type="EMBL" id="QRDT01000025">
    <property type="protein sequence ID" value="RED27698.1"/>
    <property type="molecule type" value="Genomic_DNA"/>
</dbReference>
<dbReference type="PANTHER" id="PTHR43792">
    <property type="entry name" value="GNAT FAMILY, PUTATIVE (AFU_ORTHOLOGUE AFUA_3G00765)-RELATED-RELATED"/>
    <property type="match status" value="1"/>
</dbReference>
<name>A0A336JVY7_9BRAD</name>
<evidence type="ECO:0000256" key="2">
    <source>
        <dbReference type="ARBA" id="ARBA00023315"/>
    </source>
</evidence>
<keyword evidence="6" id="KW-0689">Ribosomal protein</keyword>
<reference evidence="6 7" key="1">
    <citation type="submission" date="2017-08" db="EMBL/GenBank/DDBJ databases">
        <authorList>
            <person name="de Groot N.N."/>
        </authorList>
    </citation>
    <scope>NUCLEOTIDE SEQUENCE [LARGE SCALE GENOMIC DNA]</scope>
    <source>
        <strain evidence="6 7">JA575</strain>
    </source>
</reference>
<dbReference type="Proteomes" id="UP000252631">
    <property type="component" value="Unassembled WGS sequence"/>
</dbReference>
<gene>
    <name evidence="5" type="ORF">BJ125_12550</name>
    <name evidence="6" type="ORF">SAMN05892882_12550</name>
</gene>
<keyword evidence="6" id="KW-0687">Ribonucleoprotein</keyword>
<feature type="domain" description="N-acetyltransferase" evidence="4">
    <location>
        <begin position="21"/>
        <end position="191"/>
    </location>
</feature>
<organism evidence="6 7">
    <name type="scientific">Rhodopseudomonas pentothenatexigens</name>
    <dbReference type="NCBI Taxonomy" id="999699"/>
    <lineage>
        <taxon>Bacteria</taxon>
        <taxon>Pseudomonadati</taxon>
        <taxon>Pseudomonadota</taxon>
        <taxon>Alphaproteobacteria</taxon>
        <taxon>Hyphomicrobiales</taxon>
        <taxon>Nitrobacteraceae</taxon>
        <taxon>Rhodopseudomonas</taxon>
    </lineage>
</organism>
<keyword evidence="2" id="KW-0012">Acyltransferase</keyword>
<dbReference type="AlphaFoldDB" id="A0A336JVY7"/>
<proteinExistence type="inferred from homology"/>
<dbReference type="InterPro" id="IPR051531">
    <property type="entry name" value="N-acetyltransferase"/>
</dbReference>
<evidence type="ECO:0000313" key="5">
    <source>
        <dbReference type="EMBL" id="RED27698.1"/>
    </source>
</evidence>
<dbReference type="PANTHER" id="PTHR43792:SF8">
    <property type="entry name" value="[RIBOSOMAL PROTEIN US5]-ALANINE N-ACETYLTRANSFERASE"/>
    <property type="match status" value="1"/>
</dbReference>
<dbReference type="SUPFAM" id="SSF55729">
    <property type="entry name" value="Acyl-CoA N-acyltransferases (Nat)"/>
    <property type="match status" value="1"/>
</dbReference>
<dbReference type="Gene3D" id="3.40.630.30">
    <property type="match status" value="1"/>
</dbReference>
<evidence type="ECO:0000259" key="4">
    <source>
        <dbReference type="PROSITE" id="PS51186"/>
    </source>
</evidence>